<dbReference type="PROSITE" id="PS50082">
    <property type="entry name" value="WD_REPEATS_2"/>
    <property type="match status" value="2"/>
</dbReference>
<dbReference type="InterPro" id="IPR007319">
    <property type="entry name" value="WDR36/Utp21_C"/>
</dbReference>
<dbReference type="SMART" id="SM00320">
    <property type="entry name" value="WD40"/>
    <property type="match status" value="10"/>
</dbReference>
<evidence type="ECO:0000259" key="6">
    <source>
        <dbReference type="Pfam" id="PF25171"/>
    </source>
</evidence>
<sequence>MDSGRSVKRQRVNGGPEATPVKRTTSKLFAPFRTVGLVSPTTVPFTSVPLGKTSFQLTTSVGGSLQTYDVRRGLNLVFITRPQTPTTITATASWKDKVIAAFGDSRSNTQSGVWIFKRGKKVDELPLPEDFQDDIKRIIVFGTWIAACCLNRIEVWNAFTLEHHTTIYNSKPTRSGQLPSFTGVISTVPTYINKVFVGRRDGSVQIWNVSTSKLIHTLEPPSKSIGAVTALEAAPALSLLAIAYASGPVVIRDIRADSPILTIMAGSEKYPVTSITFRTDGLGAGHDGREEGVMATASTEAGDISIWDLNQGGRKMGVLYGAHNPPLPSLTDGQKAAGGISKIEFLAGQHIIASSGLDNSLKTWIFDATPFSPVPRILHSRAGHAAPVSTLEFLPSDFDGAEAGGKWILSASNDRSFWGWSLRRDGQSTELSQGASRKKAKKMGLLSHATLHERDKGMSLEDLKVPRITCMACSMNRDGGMGAMPGEKSIWTSGKGSKSKGSNSTEKSATTGWESVITGHEGDKFARTWFWGRKRAGRWAFETGDGANVTAVAMSPCGTFALVGSASGGVDMFNLQSGIHRRRFPPRLTPAQAKRLKLLQLQPHSEASTSDSPKFHQGQGKHTRPVTGIVVDNLNRTVISCSLDGKIKFWDFSSGSLTYELDWSPMTTITGLRFHRSSDLLALSCSDACIRIIDIATKKLVRELWGCETAIADFLFSNDGRWMVAASSEMAESSRKGSAISKAPRSTVRIWDLPTAHLIDAFQLRGQCTALAFSNTGEYLATSSSDSVGIDIWTNRTLFTHVPTRRIAAEDVADLVQLPSASGEGGSTLIASAITESNSDVNGAPNDELGEGDDDDVAALPEIDQLSKDLVTLSLVPKAQWQTLRNLDLVRERNKPKEPPKAPEKAPFFLPSIQDSSASKRDASSKELVASSGTADKQSNELSRLSKSTAIGRTADRDTFTSLLHTASTSASTEHYARLTKYLAALPPSAADLAIRSLDPAPPYTELVTFLNAITTRVRERRDFELVNVWVGVWVKCHGSLLLSGEEDGLDEVREALQLWREEARLETERLEGLVGLVGGVLGWVGGV</sequence>
<feature type="compositionally biased region" description="Low complexity" evidence="4">
    <location>
        <begin position="489"/>
        <end position="508"/>
    </location>
</feature>
<feature type="region of interest" description="Disordered" evidence="4">
    <location>
        <begin position="836"/>
        <end position="855"/>
    </location>
</feature>
<dbReference type="GO" id="GO:0006364">
    <property type="term" value="P:rRNA processing"/>
    <property type="evidence" value="ECO:0007669"/>
    <property type="project" value="InterPro"/>
</dbReference>
<dbReference type="Pfam" id="PF25168">
    <property type="entry name" value="Beta-prop_WDR36-Utp21_2nd"/>
    <property type="match status" value="1"/>
</dbReference>
<feature type="repeat" description="WD" evidence="3">
    <location>
        <begin position="195"/>
        <end position="217"/>
    </location>
</feature>
<dbReference type="OrthoDB" id="10250769at2759"/>
<dbReference type="SUPFAM" id="SSF50998">
    <property type="entry name" value="Quinoprotein alcohol dehydrogenase-like"/>
    <property type="match status" value="1"/>
</dbReference>
<evidence type="ECO:0000256" key="3">
    <source>
        <dbReference type="PROSITE-ProRule" id="PRU00221"/>
    </source>
</evidence>
<feature type="region of interest" description="Disordered" evidence="4">
    <location>
        <begin position="489"/>
        <end position="510"/>
    </location>
</feature>
<feature type="region of interest" description="Disordered" evidence="4">
    <location>
        <begin position="891"/>
        <end position="948"/>
    </location>
</feature>
<keyword evidence="2" id="KW-0677">Repeat</keyword>
<dbReference type="Pfam" id="PF25171">
    <property type="entry name" value="Beta-prop_WDR36-Utp21_1st"/>
    <property type="match status" value="1"/>
</dbReference>
<evidence type="ECO:0000256" key="1">
    <source>
        <dbReference type="ARBA" id="ARBA00022574"/>
    </source>
</evidence>
<evidence type="ECO:0000259" key="5">
    <source>
        <dbReference type="Pfam" id="PF04192"/>
    </source>
</evidence>
<feature type="region of interest" description="Disordered" evidence="4">
    <location>
        <begin position="1"/>
        <end position="24"/>
    </location>
</feature>
<dbReference type="InterPro" id="IPR011047">
    <property type="entry name" value="Quinoprotein_ADH-like_sf"/>
</dbReference>
<name>A0A9P4M3V6_9PEZI</name>
<proteinExistence type="predicted"/>
<feature type="domain" description="WDR36/Utp21 C-terminal" evidence="5">
    <location>
        <begin position="864"/>
        <end position="1085"/>
    </location>
</feature>
<evidence type="ECO:0000256" key="4">
    <source>
        <dbReference type="SAM" id="MobiDB-lite"/>
    </source>
</evidence>
<keyword evidence="1 3" id="KW-0853">WD repeat</keyword>
<feature type="compositionally biased region" description="Basic residues" evidence="4">
    <location>
        <begin position="1"/>
        <end position="11"/>
    </location>
</feature>
<dbReference type="InterPro" id="IPR019775">
    <property type="entry name" value="WD40_repeat_CS"/>
</dbReference>
<dbReference type="Pfam" id="PF04192">
    <property type="entry name" value="Utp21"/>
    <property type="match status" value="1"/>
</dbReference>
<evidence type="ECO:0000313" key="8">
    <source>
        <dbReference type="Proteomes" id="UP000799772"/>
    </source>
</evidence>
<reference evidence="7" key="1">
    <citation type="journal article" date="2020" name="Stud. Mycol.">
        <title>101 Dothideomycetes genomes: a test case for predicting lifestyles and emergence of pathogens.</title>
        <authorList>
            <person name="Haridas S."/>
            <person name="Albert R."/>
            <person name="Binder M."/>
            <person name="Bloem J."/>
            <person name="Labutti K."/>
            <person name="Salamov A."/>
            <person name="Andreopoulos B."/>
            <person name="Baker S."/>
            <person name="Barry K."/>
            <person name="Bills G."/>
            <person name="Bluhm B."/>
            <person name="Cannon C."/>
            <person name="Castanera R."/>
            <person name="Culley D."/>
            <person name="Daum C."/>
            <person name="Ezra D."/>
            <person name="Gonzalez J."/>
            <person name="Henrissat B."/>
            <person name="Kuo A."/>
            <person name="Liang C."/>
            <person name="Lipzen A."/>
            <person name="Lutzoni F."/>
            <person name="Magnuson J."/>
            <person name="Mondo S."/>
            <person name="Nolan M."/>
            <person name="Ohm R."/>
            <person name="Pangilinan J."/>
            <person name="Park H.-J."/>
            <person name="Ramirez L."/>
            <person name="Alfaro M."/>
            <person name="Sun H."/>
            <person name="Tritt A."/>
            <person name="Yoshinaga Y."/>
            <person name="Zwiers L.-H."/>
            <person name="Turgeon B."/>
            <person name="Goodwin S."/>
            <person name="Spatafora J."/>
            <person name="Crous P."/>
            <person name="Grigoriev I."/>
        </authorList>
    </citation>
    <scope>NUCLEOTIDE SEQUENCE</scope>
    <source>
        <strain evidence="7">CBS 133067</strain>
    </source>
</reference>
<feature type="domain" description="WDR36/Utp21 N-terminal" evidence="6">
    <location>
        <begin position="58"/>
        <end position="367"/>
    </location>
</feature>
<feature type="compositionally biased region" description="Polar residues" evidence="4">
    <location>
        <begin position="931"/>
        <end position="948"/>
    </location>
</feature>
<comment type="caution">
    <text evidence="7">The sequence shown here is derived from an EMBL/GenBank/DDBJ whole genome shotgun (WGS) entry which is preliminary data.</text>
</comment>
<protein>
    <submittedName>
        <fullName evidence="7">WD domain-containing protein</fullName>
    </submittedName>
</protein>
<feature type="repeat" description="WD" evidence="3">
    <location>
        <begin position="619"/>
        <end position="660"/>
    </location>
</feature>
<evidence type="ECO:0000313" key="7">
    <source>
        <dbReference type="EMBL" id="KAF2097121.1"/>
    </source>
</evidence>
<accession>A0A9P4M3V6</accession>
<dbReference type="Proteomes" id="UP000799772">
    <property type="component" value="Unassembled WGS sequence"/>
</dbReference>
<dbReference type="GO" id="GO:0034388">
    <property type="term" value="C:Pwp2p-containing subcomplex of 90S preribosome"/>
    <property type="evidence" value="ECO:0007669"/>
    <property type="project" value="TreeGrafter"/>
</dbReference>
<feature type="compositionally biased region" description="Basic and acidic residues" evidence="4">
    <location>
        <begin position="891"/>
        <end position="904"/>
    </location>
</feature>
<dbReference type="PROSITE" id="PS00678">
    <property type="entry name" value="WD_REPEATS_1"/>
    <property type="match status" value="1"/>
</dbReference>
<dbReference type="Gene3D" id="2.130.10.10">
    <property type="entry name" value="YVTN repeat-like/Quinoprotein amine dehydrogenase"/>
    <property type="match status" value="2"/>
</dbReference>
<dbReference type="SUPFAM" id="SSF50978">
    <property type="entry name" value="WD40 repeat-like"/>
    <property type="match status" value="1"/>
</dbReference>
<evidence type="ECO:0000256" key="2">
    <source>
        <dbReference type="ARBA" id="ARBA00022737"/>
    </source>
</evidence>
<dbReference type="PANTHER" id="PTHR22840">
    <property type="entry name" value="WD REPEAT-CONTAINING PROTEIN 36"/>
    <property type="match status" value="1"/>
</dbReference>
<dbReference type="PANTHER" id="PTHR22840:SF12">
    <property type="entry name" value="WD REPEAT-CONTAINING PROTEIN 36"/>
    <property type="match status" value="1"/>
</dbReference>
<dbReference type="InterPro" id="IPR059157">
    <property type="entry name" value="WDR36-Utp21_N"/>
</dbReference>
<organism evidence="7 8">
    <name type="scientific">Rhizodiscina lignyota</name>
    <dbReference type="NCBI Taxonomy" id="1504668"/>
    <lineage>
        <taxon>Eukaryota</taxon>
        <taxon>Fungi</taxon>
        <taxon>Dikarya</taxon>
        <taxon>Ascomycota</taxon>
        <taxon>Pezizomycotina</taxon>
        <taxon>Dothideomycetes</taxon>
        <taxon>Pleosporomycetidae</taxon>
        <taxon>Aulographales</taxon>
        <taxon>Rhizodiscinaceae</taxon>
        <taxon>Rhizodiscina</taxon>
    </lineage>
</organism>
<dbReference type="InterPro" id="IPR001680">
    <property type="entry name" value="WD40_rpt"/>
</dbReference>
<keyword evidence="8" id="KW-1185">Reference proteome</keyword>
<dbReference type="InterPro" id="IPR036322">
    <property type="entry name" value="WD40_repeat_dom_sf"/>
</dbReference>
<dbReference type="GO" id="GO:0032040">
    <property type="term" value="C:small-subunit processome"/>
    <property type="evidence" value="ECO:0007669"/>
    <property type="project" value="InterPro"/>
</dbReference>
<gene>
    <name evidence="7" type="ORF">NA57DRAFT_66806</name>
</gene>
<dbReference type="EMBL" id="ML978128">
    <property type="protein sequence ID" value="KAF2097121.1"/>
    <property type="molecule type" value="Genomic_DNA"/>
</dbReference>
<dbReference type="InterPro" id="IPR015943">
    <property type="entry name" value="WD40/YVTN_repeat-like_dom_sf"/>
</dbReference>
<dbReference type="AlphaFoldDB" id="A0A9P4M3V6"/>